<evidence type="ECO:0000256" key="1">
    <source>
        <dbReference type="SAM" id="MobiDB-lite"/>
    </source>
</evidence>
<sequence>MSDLQEHFAEGRSSEGACLAVEGGGGGQNGLRRGDGAGGGGGGRGRGRRRRRGPLRRGQRHRGAAHPALGLLRRKVIRRITAGGVNLGIGSGWAGGGHDAPIWILFTFACLVQTLLVIRVWSGVSSA</sequence>
<dbReference type="EMBL" id="CM000782">
    <property type="protein sequence ID" value="AQK85325.1"/>
    <property type="molecule type" value="Genomic_DNA"/>
</dbReference>
<keyword evidence="2" id="KW-1133">Transmembrane helix</keyword>
<feature type="transmembrane region" description="Helical" evidence="2">
    <location>
        <begin position="100"/>
        <end position="121"/>
    </location>
</feature>
<accession>A0A1D6M266</accession>
<evidence type="ECO:0000256" key="2">
    <source>
        <dbReference type="SAM" id="Phobius"/>
    </source>
</evidence>
<keyword evidence="2" id="KW-0812">Transmembrane</keyword>
<dbReference type="AlphaFoldDB" id="A0A1D6M266"/>
<gene>
    <name evidence="3" type="ORF">ZEAMMB73_Zm00001d037962</name>
</gene>
<protein>
    <submittedName>
        <fullName evidence="3">Malic enzyme5</fullName>
    </submittedName>
</protein>
<reference evidence="3" key="1">
    <citation type="submission" date="2015-12" db="EMBL/GenBank/DDBJ databases">
        <title>Update maize B73 reference genome by single molecule sequencing technologies.</title>
        <authorList>
            <consortium name="Maize Genome Sequencing Project"/>
            <person name="Ware D."/>
        </authorList>
    </citation>
    <scope>NUCLEOTIDE SEQUENCE</scope>
    <source>
        <tissue evidence="3">Seedling</tissue>
    </source>
</reference>
<feature type="region of interest" description="Disordered" evidence="1">
    <location>
        <begin position="19"/>
        <end position="65"/>
    </location>
</feature>
<feature type="compositionally biased region" description="Basic residues" evidence="1">
    <location>
        <begin position="45"/>
        <end position="64"/>
    </location>
</feature>
<organism evidence="3">
    <name type="scientific">Zea mays</name>
    <name type="common">Maize</name>
    <dbReference type="NCBI Taxonomy" id="4577"/>
    <lineage>
        <taxon>Eukaryota</taxon>
        <taxon>Viridiplantae</taxon>
        <taxon>Streptophyta</taxon>
        <taxon>Embryophyta</taxon>
        <taxon>Tracheophyta</taxon>
        <taxon>Spermatophyta</taxon>
        <taxon>Magnoliopsida</taxon>
        <taxon>Liliopsida</taxon>
        <taxon>Poales</taxon>
        <taxon>Poaceae</taxon>
        <taxon>PACMAD clade</taxon>
        <taxon>Panicoideae</taxon>
        <taxon>Andropogonodae</taxon>
        <taxon>Andropogoneae</taxon>
        <taxon>Tripsacinae</taxon>
        <taxon>Zea</taxon>
    </lineage>
</organism>
<name>A0A1D6M266_MAIZE</name>
<evidence type="ECO:0000313" key="3">
    <source>
        <dbReference type="EMBL" id="AQK85325.1"/>
    </source>
</evidence>
<keyword evidence="2" id="KW-0472">Membrane</keyword>
<proteinExistence type="predicted"/>